<accession>A0ABS0GB67</accession>
<reference evidence="1 2" key="1">
    <citation type="submission" date="2020-11" db="EMBL/GenBank/DDBJ databases">
        <title>Vibrio nitrifigilis sp. nov., a marine nitrogen-fixing bacterium isolated from the lagoon sediment of an islet inside an atoll.</title>
        <authorList>
            <person name="Wang L.-T."/>
            <person name="Shieh W.Y."/>
        </authorList>
    </citation>
    <scope>NUCLEOTIDE SEQUENCE [LARGE SCALE GENOMIC DNA]</scope>
    <source>
        <strain evidence="1 2">NFV-1</strain>
    </source>
</reference>
<keyword evidence="2" id="KW-1185">Reference proteome</keyword>
<comment type="caution">
    <text evidence="1">The sequence shown here is derived from an EMBL/GenBank/DDBJ whole genome shotgun (WGS) entry which is preliminary data.</text>
</comment>
<evidence type="ECO:0000313" key="1">
    <source>
        <dbReference type="EMBL" id="MBF8999630.1"/>
    </source>
</evidence>
<evidence type="ECO:0000313" key="2">
    <source>
        <dbReference type="Proteomes" id="UP000597206"/>
    </source>
</evidence>
<dbReference type="EMBL" id="JADPMR010000001">
    <property type="protein sequence ID" value="MBF8999630.1"/>
    <property type="molecule type" value="Genomic_DNA"/>
</dbReference>
<dbReference type="Proteomes" id="UP000597206">
    <property type="component" value="Unassembled WGS sequence"/>
</dbReference>
<proteinExistence type="predicted"/>
<protein>
    <submittedName>
        <fullName evidence="1">Gluconate 2-dehydrogenase subunit 3 family protein</fullName>
    </submittedName>
</protein>
<gene>
    <name evidence="1" type="ORF">I1A42_03475</name>
</gene>
<organism evidence="1 2">
    <name type="scientific">Vibrio nitrifigilis</name>
    <dbReference type="NCBI Taxonomy" id="2789781"/>
    <lineage>
        <taxon>Bacteria</taxon>
        <taxon>Pseudomonadati</taxon>
        <taxon>Pseudomonadota</taxon>
        <taxon>Gammaproteobacteria</taxon>
        <taxon>Vibrionales</taxon>
        <taxon>Vibrionaceae</taxon>
        <taxon>Vibrio</taxon>
    </lineage>
</organism>
<dbReference type="Pfam" id="PF13618">
    <property type="entry name" value="Gluconate_2-dh3"/>
    <property type="match status" value="1"/>
</dbReference>
<sequence length="242" mass="26644">MDRRHALKFLGRAASALAIAPHVVNAKEMHGVPLETAMNADHLPQPAQAGWQVLTDPKDRAALSAIFDRIIPADQYGPSATEAGCIEFLDDQLAGDYGSGKALYLEGPMDRKNEEMLMGKPQFLATPKERYMTGIKALEQYSQSHFGSSLDALSPDNMDQFLLNLEAGKIDLGKDVDGKALFELMIQNAREGYLSDPLYGGNRNMAGWKMIGFPGARYDYRPYLSRPGENLELIPVSLIPND</sequence>
<dbReference type="InterPro" id="IPR027056">
    <property type="entry name" value="Gluconate_2DH_su3"/>
</dbReference>
<dbReference type="RefSeq" id="WP_196122657.1">
    <property type="nucleotide sequence ID" value="NZ_JADPMR010000001.1"/>
</dbReference>
<name>A0ABS0GB67_9VIBR</name>